<dbReference type="Gene3D" id="2.160.10.10">
    <property type="entry name" value="Hexapeptide repeat proteins"/>
    <property type="match status" value="1"/>
</dbReference>
<dbReference type="SUPFAM" id="SSF51161">
    <property type="entry name" value="Trimeric LpxA-like enzymes"/>
    <property type="match status" value="1"/>
</dbReference>
<feature type="domain" description="PglD N-terminal" evidence="2">
    <location>
        <begin position="4"/>
        <end position="69"/>
    </location>
</feature>
<dbReference type="Gene3D" id="3.40.50.20">
    <property type="match status" value="1"/>
</dbReference>
<dbReference type="Pfam" id="PF17836">
    <property type="entry name" value="PglD_N"/>
    <property type="match status" value="1"/>
</dbReference>
<proteinExistence type="inferred from homology"/>
<comment type="similarity">
    <text evidence="1">Belongs to the transferase hexapeptide repeat family.</text>
</comment>
<organism evidence="3 4">
    <name type="scientific">Bacteroides thetaiotaomicron</name>
    <dbReference type="NCBI Taxonomy" id="818"/>
    <lineage>
        <taxon>Bacteria</taxon>
        <taxon>Pseudomonadati</taxon>
        <taxon>Bacteroidota</taxon>
        <taxon>Bacteroidia</taxon>
        <taxon>Bacteroidales</taxon>
        <taxon>Bacteroidaceae</taxon>
        <taxon>Bacteroides</taxon>
    </lineage>
</organism>
<accession>A0A415LYX6</accession>
<dbReference type="InterPro" id="IPR011004">
    <property type="entry name" value="Trimer_LpxA-like_sf"/>
</dbReference>
<reference evidence="3 4" key="1">
    <citation type="submission" date="2018-08" db="EMBL/GenBank/DDBJ databases">
        <title>A genome reference for cultivated species of the human gut microbiota.</title>
        <authorList>
            <person name="Zou Y."/>
            <person name="Xue W."/>
            <person name="Luo G."/>
        </authorList>
    </citation>
    <scope>NUCLEOTIDE SEQUENCE [LARGE SCALE GENOMIC DNA]</scope>
    <source>
        <strain evidence="3 4">AF37-12</strain>
    </source>
</reference>
<dbReference type="AlphaFoldDB" id="A0A415LYX6"/>
<sequence>MNKKVIIIGGEGNGGVIASCIEDNRNRYNDLEWEVAGFINDFETEVDGFPVIGKMSDIQKYIDETDYYFSWGIHLVARNYKTVELFCKANIPTERLATIIHKSAFIGKGAVIEPGAFIMYNAYIGPQAHVGKCSLVMSNCSIGHDTIIGDLCHCSVSTIMTGYSRLGLCADLGVGACLLAHKVVGDYGMLGASSLGTKDIPEGEIWIGSPAKLLKVMPKD</sequence>
<evidence type="ECO:0000313" key="3">
    <source>
        <dbReference type="EMBL" id="RHL57465.1"/>
    </source>
</evidence>
<evidence type="ECO:0000259" key="2">
    <source>
        <dbReference type="Pfam" id="PF17836"/>
    </source>
</evidence>
<dbReference type="Proteomes" id="UP000283616">
    <property type="component" value="Unassembled WGS sequence"/>
</dbReference>
<dbReference type="PANTHER" id="PTHR43300">
    <property type="entry name" value="ACETYLTRANSFERASE"/>
    <property type="match status" value="1"/>
</dbReference>
<gene>
    <name evidence="3" type="ORF">DW011_14295</name>
</gene>
<dbReference type="PANTHER" id="PTHR43300:SF7">
    <property type="entry name" value="UDP-N-ACETYLBACILLOSAMINE N-ACETYLTRANSFERASE"/>
    <property type="match status" value="1"/>
</dbReference>
<dbReference type="RefSeq" id="WP_118417695.1">
    <property type="nucleotide sequence ID" value="NZ_JANUJI010000001.1"/>
</dbReference>
<comment type="caution">
    <text evidence="3">The sequence shown here is derived from an EMBL/GenBank/DDBJ whole genome shotgun (WGS) entry which is preliminary data.</text>
</comment>
<evidence type="ECO:0000313" key="4">
    <source>
        <dbReference type="Proteomes" id="UP000283616"/>
    </source>
</evidence>
<dbReference type="InterPro" id="IPR050179">
    <property type="entry name" value="Trans_hexapeptide_repeat"/>
</dbReference>
<protein>
    <submittedName>
        <fullName evidence="3">Sugar O-acyltransferase</fullName>
    </submittedName>
</protein>
<dbReference type="InterPro" id="IPR041561">
    <property type="entry name" value="PglD_N"/>
</dbReference>
<name>A0A415LYX6_BACT4</name>
<evidence type="ECO:0000256" key="1">
    <source>
        <dbReference type="ARBA" id="ARBA00007274"/>
    </source>
</evidence>
<dbReference type="EMBL" id="QROV01000016">
    <property type="protein sequence ID" value="RHL57465.1"/>
    <property type="molecule type" value="Genomic_DNA"/>
</dbReference>
<keyword evidence="3" id="KW-0012">Acyltransferase</keyword>
<keyword evidence="3" id="KW-0808">Transferase</keyword>
<dbReference type="GO" id="GO:0016746">
    <property type="term" value="F:acyltransferase activity"/>
    <property type="evidence" value="ECO:0007669"/>
    <property type="project" value="UniProtKB-KW"/>
</dbReference>